<feature type="compositionally biased region" description="Acidic residues" evidence="1">
    <location>
        <begin position="235"/>
        <end position="271"/>
    </location>
</feature>
<sequence>MKNKRSLMRASKVSQFNEALAKVIINTKQEACVICSISKTPQWRFVDRLRVCNRCYLQIQRQSNRDALAHAREAKQLSNQRLIRGRTQSDPDRERECPNDNNSDVHLNSSSGSASTLEATPKERNPTENGREGNAVREGTLTRSRARRQQDPAEFSDRDEDEEEDEDVEEDSTPYHHSAALRSREVEEEDEHEGSSTGSSLAMSPFFGHSRGGQRGSSADREGGRGAGDWRDSSEMEEDEDEEEYEDEEEEEEEEEGEEFDEEEGDVDMER</sequence>
<proteinExistence type="predicted"/>
<feature type="compositionally biased region" description="Basic and acidic residues" evidence="1">
    <location>
        <begin position="87"/>
        <end position="98"/>
    </location>
</feature>
<dbReference type="SUPFAM" id="SSF57716">
    <property type="entry name" value="Glucocorticoid receptor-like (DNA-binding domain)"/>
    <property type="match status" value="1"/>
</dbReference>
<dbReference type="EMBL" id="CDMZ01001409">
    <property type="protein sequence ID" value="CUC09692.1"/>
    <property type="molecule type" value="Genomic_DNA"/>
</dbReference>
<reference evidence="2" key="1">
    <citation type="submission" date="2014-11" db="EMBL/GenBank/DDBJ databases">
        <title>Molecular phylogeny of cliff fern family Woodsiaceae with morphological implications.</title>
        <authorList>
            <person name="Shao Y.-Z."/>
            <person name="Wei R."/>
            <person name="Zhang X.-C."/>
        </authorList>
    </citation>
    <scope>NUCLEOTIDE SEQUENCE</scope>
</reference>
<feature type="compositionally biased region" description="Basic and acidic residues" evidence="1">
    <location>
        <begin position="218"/>
        <end position="234"/>
    </location>
</feature>
<evidence type="ECO:0008006" key="3">
    <source>
        <dbReference type="Google" id="ProtNLM"/>
    </source>
</evidence>
<protein>
    <recommendedName>
        <fullName evidence="3">GATA-type domain-containing protein</fullName>
    </recommendedName>
</protein>
<feature type="compositionally biased region" description="Acidic residues" evidence="1">
    <location>
        <begin position="157"/>
        <end position="172"/>
    </location>
</feature>
<dbReference type="VEuPathDB" id="CryptoDB:Cvel_22774"/>
<name>A0A0K6S831_9ALVE</name>
<accession>A0A0K6S831</accession>
<dbReference type="AlphaFoldDB" id="A0A0K6S831"/>
<organism evidence="2">
    <name type="scientific">Chromera velia CCMP2878</name>
    <dbReference type="NCBI Taxonomy" id="1169474"/>
    <lineage>
        <taxon>Eukaryota</taxon>
        <taxon>Sar</taxon>
        <taxon>Alveolata</taxon>
        <taxon>Colpodellida</taxon>
        <taxon>Chromeraceae</taxon>
        <taxon>Chromera</taxon>
    </lineage>
</organism>
<evidence type="ECO:0000256" key="1">
    <source>
        <dbReference type="SAM" id="MobiDB-lite"/>
    </source>
</evidence>
<feature type="compositionally biased region" description="Polar residues" evidence="1">
    <location>
        <begin position="99"/>
        <end position="118"/>
    </location>
</feature>
<evidence type="ECO:0000313" key="2">
    <source>
        <dbReference type="EMBL" id="CUC09692.1"/>
    </source>
</evidence>
<feature type="region of interest" description="Disordered" evidence="1">
    <location>
        <begin position="79"/>
        <end position="271"/>
    </location>
</feature>
<gene>
    <name evidence="2" type="ORF">Cvel_22774.t3.CR2</name>
</gene>
<feature type="compositionally biased region" description="Basic and acidic residues" evidence="1">
    <location>
        <begin position="120"/>
        <end position="135"/>
    </location>
</feature>